<comment type="caution">
    <text evidence="2">The sequence shown here is derived from an EMBL/GenBank/DDBJ whole genome shotgun (WGS) entry which is preliminary data.</text>
</comment>
<keyword evidence="1" id="KW-0812">Transmembrane</keyword>
<protein>
    <recommendedName>
        <fullName evidence="4">DUF3089 domain-containing protein</fullName>
    </recommendedName>
</protein>
<dbReference type="Pfam" id="PF11288">
    <property type="entry name" value="DUF3089"/>
    <property type="match status" value="1"/>
</dbReference>
<feature type="transmembrane region" description="Helical" evidence="1">
    <location>
        <begin position="6"/>
        <end position="27"/>
    </location>
</feature>
<evidence type="ECO:0008006" key="4">
    <source>
        <dbReference type="Google" id="ProtNLM"/>
    </source>
</evidence>
<keyword evidence="1" id="KW-1133">Transmembrane helix</keyword>
<dbReference type="SUPFAM" id="SSF53474">
    <property type="entry name" value="alpha/beta-Hydrolases"/>
    <property type="match status" value="1"/>
</dbReference>
<dbReference type="InterPro" id="IPR021440">
    <property type="entry name" value="DUF3089"/>
</dbReference>
<keyword evidence="3" id="KW-1185">Reference proteome</keyword>
<dbReference type="RefSeq" id="WP_167953089.1">
    <property type="nucleotide sequence ID" value="NZ_JAATJE010000001.1"/>
</dbReference>
<evidence type="ECO:0000313" key="3">
    <source>
        <dbReference type="Proteomes" id="UP000734218"/>
    </source>
</evidence>
<gene>
    <name evidence="2" type="ORF">GGR88_000718</name>
</gene>
<dbReference type="InterPro" id="IPR029058">
    <property type="entry name" value="AB_hydrolase_fold"/>
</dbReference>
<name>A0ABX0XJ40_9SPHN</name>
<dbReference type="Proteomes" id="UP000734218">
    <property type="component" value="Unassembled WGS sequence"/>
</dbReference>
<evidence type="ECO:0000256" key="1">
    <source>
        <dbReference type="SAM" id="Phobius"/>
    </source>
</evidence>
<reference evidence="2 3" key="1">
    <citation type="submission" date="2020-03" db="EMBL/GenBank/DDBJ databases">
        <title>Genomic Encyclopedia of Type Strains, Phase IV (KMG-IV): sequencing the most valuable type-strain genomes for metagenomic binning, comparative biology and taxonomic classification.</title>
        <authorList>
            <person name="Goeker M."/>
        </authorList>
    </citation>
    <scope>NUCLEOTIDE SEQUENCE [LARGE SCALE GENOMIC DNA]</scope>
    <source>
        <strain evidence="2 3">DSM 27651</strain>
    </source>
</reference>
<proteinExistence type="predicted"/>
<evidence type="ECO:0000313" key="2">
    <source>
        <dbReference type="EMBL" id="NJC33244.1"/>
    </source>
</evidence>
<organism evidence="2 3">
    <name type="scientific">Sphingomonas jejuensis</name>
    <dbReference type="NCBI Taxonomy" id="904715"/>
    <lineage>
        <taxon>Bacteria</taxon>
        <taxon>Pseudomonadati</taxon>
        <taxon>Pseudomonadota</taxon>
        <taxon>Alphaproteobacteria</taxon>
        <taxon>Sphingomonadales</taxon>
        <taxon>Sphingomonadaceae</taxon>
        <taxon>Sphingomonas</taxon>
    </lineage>
</organism>
<dbReference type="EMBL" id="JAATJE010000001">
    <property type="protein sequence ID" value="NJC33244.1"/>
    <property type="molecule type" value="Genomic_DNA"/>
</dbReference>
<accession>A0ABX0XJ40</accession>
<keyword evidence="1" id="KW-0472">Membrane</keyword>
<dbReference type="Gene3D" id="3.40.50.1820">
    <property type="entry name" value="alpha/beta hydrolase"/>
    <property type="match status" value="1"/>
</dbReference>
<sequence>MLARRFLYFIAAVIVLILAAGVAWTLFQQDIMRAALVPTVAFEPAPDRTALDYRQPSSWLARPDLPDDPSRWSAPGFEPTADPQAEVFFIHPTTALNRDRWNAGTEDGEANYRLRLFVSSQASAFNGIGRVWAPRYRQATIGAFLTSSPDALKALDFAYADVERAFDAFLAQMPAGRPIILAGHSQGALHLSRLLRDHVAGTPVADRIAAAYVIGWPLSIAADLPALGLPACRDPGEAGCILSWMSFAEPADASQLMEVYDGTTGYTGQTRRGTPALCSNPLTGSPGGAAPASANLGSLVPSADLTTAEIVPGRVPARCNPMGLLLIGPEPEGYGNYVMPGNNYHVFDYALFWANTRADAAARLRSFLAR</sequence>